<accession>A0A7J6PF27</accession>
<feature type="non-terminal residue" evidence="2">
    <location>
        <position position="119"/>
    </location>
</feature>
<dbReference type="AlphaFoldDB" id="A0A7J6PF27"/>
<keyword evidence="3" id="KW-1185">Reference proteome</keyword>
<evidence type="ECO:0000256" key="1">
    <source>
        <dbReference type="SAM" id="MobiDB-lite"/>
    </source>
</evidence>
<dbReference type="EMBL" id="JABANO010039245">
    <property type="protein sequence ID" value="KAF4694592.1"/>
    <property type="molecule type" value="Genomic_DNA"/>
</dbReference>
<evidence type="ECO:0000313" key="3">
    <source>
        <dbReference type="Proteomes" id="UP000553632"/>
    </source>
</evidence>
<sequence length="119" mass="13292">LLRDLVLIEDEEHHDICAVAKDTLTTKDKPLSRTKMTALMRRTQRALTELEENRSHVHSMTEAVCGLFERRGLGIELTAKNASEIPLIERKKLFAANNEALSSAETTPELRPAVPGMAE</sequence>
<gene>
    <name evidence="2" type="ORF">FOZ63_007252</name>
</gene>
<comment type="caution">
    <text evidence="2">The sequence shown here is derived from an EMBL/GenBank/DDBJ whole genome shotgun (WGS) entry which is preliminary data.</text>
</comment>
<name>A0A7J6PF27_PEROL</name>
<dbReference type="Proteomes" id="UP000553632">
    <property type="component" value="Unassembled WGS sequence"/>
</dbReference>
<evidence type="ECO:0000313" key="2">
    <source>
        <dbReference type="EMBL" id="KAF4694592.1"/>
    </source>
</evidence>
<proteinExistence type="predicted"/>
<reference evidence="2 3" key="1">
    <citation type="submission" date="2020-04" db="EMBL/GenBank/DDBJ databases">
        <title>Perkinsus olseni comparative genomics.</title>
        <authorList>
            <person name="Bogema D.R."/>
        </authorList>
    </citation>
    <scope>NUCLEOTIDE SEQUENCE [LARGE SCALE GENOMIC DNA]</scope>
    <source>
        <strain evidence="2 3">ATCC PRA-207</strain>
    </source>
</reference>
<feature type="region of interest" description="Disordered" evidence="1">
    <location>
        <begin position="99"/>
        <end position="119"/>
    </location>
</feature>
<organism evidence="2 3">
    <name type="scientific">Perkinsus olseni</name>
    <name type="common">Perkinsus atlanticus</name>
    <dbReference type="NCBI Taxonomy" id="32597"/>
    <lineage>
        <taxon>Eukaryota</taxon>
        <taxon>Sar</taxon>
        <taxon>Alveolata</taxon>
        <taxon>Perkinsozoa</taxon>
        <taxon>Perkinsea</taxon>
        <taxon>Perkinsida</taxon>
        <taxon>Perkinsidae</taxon>
        <taxon>Perkinsus</taxon>
    </lineage>
</organism>
<protein>
    <submittedName>
        <fullName evidence="2">Uncharacterized protein</fullName>
    </submittedName>
</protein>